<dbReference type="RefSeq" id="WP_007418013.1">
    <property type="nucleotide sequence ID" value="NZ_ABOX02000053.1"/>
</dbReference>
<name>B9XQC7_PEDPL</name>
<dbReference type="EMBL" id="ABOX02000053">
    <property type="protein sequence ID" value="EEF57951.1"/>
    <property type="molecule type" value="Genomic_DNA"/>
</dbReference>
<dbReference type="InterPro" id="IPR014922">
    <property type="entry name" value="YdhG-like"/>
</dbReference>
<dbReference type="Pfam" id="PF08818">
    <property type="entry name" value="DUF1801"/>
    <property type="match status" value="1"/>
</dbReference>
<dbReference type="STRING" id="320771.Cflav_PD1126"/>
<evidence type="ECO:0000259" key="1">
    <source>
        <dbReference type="Pfam" id="PF08818"/>
    </source>
</evidence>
<dbReference type="Proteomes" id="UP000003688">
    <property type="component" value="Unassembled WGS sequence"/>
</dbReference>
<organism evidence="2 3">
    <name type="scientific">Pedosphaera parvula (strain Ellin514)</name>
    <dbReference type="NCBI Taxonomy" id="320771"/>
    <lineage>
        <taxon>Bacteria</taxon>
        <taxon>Pseudomonadati</taxon>
        <taxon>Verrucomicrobiota</taxon>
        <taxon>Pedosphaerae</taxon>
        <taxon>Pedosphaerales</taxon>
        <taxon>Pedosphaeraceae</taxon>
        <taxon>Pedosphaera</taxon>
    </lineage>
</organism>
<dbReference type="Gene3D" id="3.90.1150.200">
    <property type="match status" value="1"/>
</dbReference>
<reference evidence="2 3" key="1">
    <citation type="journal article" date="2011" name="J. Bacteriol.">
        <title>Genome sequence of 'Pedosphaera parvula' Ellin514, an aerobic Verrucomicrobial isolate from pasture soil.</title>
        <authorList>
            <person name="Kant R."/>
            <person name="van Passel M.W."/>
            <person name="Sangwan P."/>
            <person name="Palva A."/>
            <person name="Lucas S."/>
            <person name="Copeland A."/>
            <person name="Lapidus A."/>
            <person name="Glavina Del Rio T."/>
            <person name="Dalin E."/>
            <person name="Tice H."/>
            <person name="Bruce D."/>
            <person name="Goodwin L."/>
            <person name="Pitluck S."/>
            <person name="Chertkov O."/>
            <person name="Larimer F.W."/>
            <person name="Land M.L."/>
            <person name="Hauser L."/>
            <person name="Brettin T.S."/>
            <person name="Detter J.C."/>
            <person name="Han S."/>
            <person name="de Vos W.M."/>
            <person name="Janssen P.H."/>
            <person name="Smidt H."/>
        </authorList>
    </citation>
    <scope>NUCLEOTIDE SEQUENCE [LARGE SCALE GENOMIC DNA]</scope>
    <source>
        <strain evidence="2 3">Ellin514</strain>
    </source>
</reference>
<protein>
    <recommendedName>
        <fullName evidence="1">YdhG-like domain-containing protein</fullName>
    </recommendedName>
</protein>
<sequence>MPALKAKPTTIDEYLSALSADQRGALEKLRKIINAAAPEAEECISYQLPAFRQNGMLVAFGATANHCAFYLMSSSTVATYHDELKGFDISKGTIRFQPANPLPATLVRKLVKARIVENGSSIETTTIDKSNRRKP</sequence>
<comment type="caution">
    <text evidence="2">The sequence shown here is derived from an EMBL/GenBank/DDBJ whole genome shotgun (WGS) entry which is preliminary data.</text>
</comment>
<accession>B9XQC7</accession>
<gene>
    <name evidence="2" type="ORF">Cflav_PD1126</name>
</gene>
<feature type="domain" description="YdhG-like" evidence="1">
    <location>
        <begin position="23"/>
        <end position="115"/>
    </location>
</feature>
<dbReference type="SUPFAM" id="SSF159888">
    <property type="entry name" value="YdhG-like"/>
    <property type="match status" value="1"/>
</dbReference>
<keyword evidence="3" id="KW-1185">Reference proteome</keyword>
<dbReference type="AlphaFoldDB" id="B9XQC7"/>
<evidence type="ECO:0000313" key="3">
    <source>
        <dbReference type="Proteomes" id="UP000003688"/>
    </source>
</evidence>
<proteinExistence type="predicted"/>
<dbReference type="OrthoDB" id="194973at2"/>
<evidence type="ECO:0000313" key="2">
    <source>
        <dbReference type="EMBL" id="EEF57951.1"/>
    </source>
</evidence>